<dbReference type="PANTHER" id="PTHR34404">
    <property type="entry name" value="REGULATORY PROTEIN, FMDB FAMILY"/>
    <property type="match status" value="1"/>
</dbReference>
<organism evidence="3 4">
    <name type="scientific">Mycetocola lacteus</name>
    <dbReference type="NCBI Taxonomy" id="76637"/>
    <lineage>
        <taxon>Bacteria</taxon>
        <taxon>Bacillati</taxon>
        <taxon>Actinomycetota</taxon>
        <taxon>Actinomycetes</taxon>
        <taxon>Micrococcales</taxon>
        <taxon>Microbacteriaceae</taxon>
        <taxon>Mycetocola</taxon>
    </lineage>
</organism>
<feature type="domain" description="Putative regulatory protein FmdB zinc ribbon" evidence="2">
    <location>
        <begin position="1"/>
        <end position="41"/>
    </location>
</feature>
<evidence type="ECO:0000313" key="3">
    <source>
        <dbReference type="EMBL" id="RLP84799.1"/>
    </source>
</evidence>
<dbReference type="NCBIfam" id="TIGR02605">
    <property type="entry name" value="CxxC_CxxC_SSSS"/>
    <property type="match status" value="1"/>
</dbReference>
<dbReference type="EMBL" id="RCUY01000001">
    <property type="protein sequence ID" value="RLP84799.1"/>
    <property type="molecule type" value="Genomic_DNA"/>
</dbReference>
<reference evidence="3 4" key="1">
    <citation type="submission" date="2018-10" db="EMBL/GenBank/DDBJ databases">
        <authorList>
            <person name="Li J."/>
        </authorList>
    </citation>
    <scope>NUCLEOTIDE SEQUENCE [LARGE SCALE GENOMIC DNA]</scope>
    <source>
        <strain evidence="3 4">JCM 11654</strain>
    </source>
</reference>
<dbReference type="InterPro" id="IPR013429">
    <property type="entry name" value="Regulatory_FmdB_Zinc_ribbon"/>
</dbReference>
<feature type="region of interest" description="Disordered" evidence="1">
    <location>
        <begin position="49"/>
        <end position="70"/>
    </location>
</feature>
<evidence type="ECO:0000256" key="1">
    <source>
        <dbReference type="SAM" id="MobiDB-lite"/>
    </source>
</evidence>
<gene>
    <name evidence="3" type="ORF">D9V34_02035</name>
</gene>
<evidence type="ECO:0000259" key="2">
    <source>
        <dbReference type="SMART" id="SM00834"/>
    </source>
</evidence>
<dbReference type="SMART" id="SM00834">
    <property type="entry name" value="CxxC_CXXC_SSSS"/>
    <property type="match status" value="1"/>
</dbReference>
<dbReference type="AlphaFoldDB" id="A0A3L7AW95"/>
<dbReference type="PANTHER" id="PTHR34404:SF2">
    <property type="entry name" value="CONSERVED SERINE RICH PROTEIN"/>
    <property type="match status" value="1"/>
</dbReference>
<proteinExistence type="predicted"/>
<dbReference type="OrthoDB" id="9813321at2"/>
<feature type="compositionally biased region" description="Low complexity" evidence="1">
    <location>
        <begin position="50"/>
        <end position="62"/>
    </location>
</feature>
<dbReference type="Proteomes" id="UP000269438">
    <property type="component" value="Unassembled WGS sequence"/>
</dbReference>
<dbReference type="Pfam" id="PF09723">
    <property type="entry name" value="Zn_ribbon_8"/>
    <property type="match status" value="1"/>
</dbReference>
<sequence length="70" mass="7147">MPLYSYKCTECGNAFDITQSLSDATLSECPLCGGKLRKLFGTVGVSFNGSGFYSTDSKSGSSGSSGGAKS</sequence>
<accession>A0A3L7AW95</accession>
<name>A0A3L7AW95_9MICO</name>
<evidence type="ECO:0000313" key="4">
    <source>
        <dbReference type="Proteomes" id="UP000269438"/>
    </source>
</evidence>
<comment type="caution">
    <text evidence="3">The sequence shown here is derived from an EMBL/GenBank/DDBJ whole genome shotgun (WGS) entry which is preliminary data.</text>
</comment>
<keyword evidence="4" id="KW-1185">Reference proteome</keyword>
<dbReference type="RefSeq" id="WP_121687269.1">
    <property type="nucleotide sequence ID" value="NZ_RCUY01000001.1"/>
</dbReference>
<protein>
    <submittedName>
        <fullName evidence="3">FmdB family transcriptional regulator</fullName>
    </submittedName>
</protein>